<keyword evidence="3" id="KW-1185">Reference proteome</keyword>
<proteinExistence type="predicted"/>
<reference evidence="2" key="1">
    <citation type="submission" date="2022-06" db="EMBL/GenBank/DDBJ databases">
        <title>Draft genome sequence of Streptomyces sp. RB6PN25 isolated from peat swamp forest in Thailand.</title>
        <authorList>
            <person name="Duangmal K."/>
            <person name="Klaysubun C."/>
        </authorList>
    </citation>
    <scope>NUCLEOTIDE SEQUENCE</scope>
    <source>
        <strain evidence="2">RB6PN25</strain>
    </source>
</reference>
<dbReference type="Proteomes" id="UP001057702">
    <property type="component" value="Unassembled WGS sequence"/>
</dbReference>
<feature type="region of interest" description="Disordered" evidence="1">
    <location>
        <begin position="1"/>
        <end position="20"/>
    </location>
</feature>
<evidence type="ECO:0000313" key="3">
    <source>
        <dbReference type="Proteomes" id="UP001057702"/>
    </source>
</evidence>
<evidence type="ECO:0000256" key="1">
    <source>
        <dbReference type="SAM" id="MobiDB-lite"/>
    </source>
</evidence>
<protein>
    <submittedName>
        <fullName evidence="2">Uncharacterized protein</fullName>
    </submittedName>
</protein>
<organism evidence="2 3">
    <name type="scientific">Streptomyces humicola</name>
    <dbReference type="NCBI Taxonomy" id="2953240"/>
    <lineage>
        <taxon>Bacteria</taxon>
        <taxon>Bacillati</taxon>
        <taxon>Actinomycetota</taxon>
        <taxon>Actinomycetes</taxon>
        <taxon>Kitasatosporales</taxon>
        <taxon>Streptomycetaceae</taxon>
        <taxon>Streptomyces</taxon>
    </lineage>
</organism>
<gene>
    <name evidence="2" type="ORF">NGB36_14835</name>
</gene>
<sequence>MTRKQVQLKESPASRGTRQRPLVINGIETVPLTEEHAQQATGALATLLALWWDKRVASDGEDSNIGPGG</sequence>
<evidence type="ECO:0000313" key="2">
    <source>
        <dbReference type="EMBL" id="MCQ4081849.1"/>
    </source>
</evidence>
<name>A0ABT1PW28_9ACTN</name>
<dbReference type="RefSeq" id="WP_255920759.1">
    <property type="nucleotide sequence ID" value="NZ_JANFNG010000010.1"/>
</dbReference>
<accession>A0ABT1PW28</accession>
<dbReference type="EMBL" id="JANFNG010000010">
    <property type="protein sequence ID" value="MCQ4081849.1"/>
    <property type="molecule type" value="Genomic_DNA"/>
</dbReference>
<comment type="caution">
    <text evidence="2">The sequence shown here is derived from an EMBL/GenBank/DDBJ whole genome shotgun (WGS) entry which is preliminary data.</text>
</comment>